<evidence type="ECO:0000313" key="2">
    <source>
        <dbReference type="Proteomes" id="UP000198925"/>
    </source>
</evidence>
<protein>
    <recommendedName>
        <fullName evidence="3">Tripartite tricarboxylate transporter family receptor</fullName>
    </recommendedName>
</protein>
<gene>
    <name evidence="1" type="ORF">SAMN04487779_10241</name>
</gene>
<dbReference type="Proteomes" id="UP000198925">
    <property type="component" value="Unassembled WGS sequence"/>
</dbReference>
<dbReference type="STRING" id="938405.SAMN02927895_04607"/>
<organism evidence="1 2">
    <name type="scientific">Belnapia rosea</name>
    <dbReference type="NCBI Taxonomy" id="938405"/>
    <lineage>
        <taxon>Bacteria</taxon>
        <taxon>Pseudomonadati</taxon>
        <taxon>Pseudomonadota</taxon>
        <taxon>Alphaproteobacteria</taxon>
        <taxon>Acetobacterales</taxon>
        <taxon>Roseomonadaceae</taxon>
        <taxon>Belnapia</taxon>
    </lineage>
</organism>
<evidence type="ECO:0008006" key="3">
    <source>
        <dbReference type="Google" id="ProtNLM"/>
    </source>
</evidence>
<reference evidence="1 2" key="1">
    <citation type="submission" date="2016-10" db="EMBL/GenBank/DDBJ databases">
        <authorList>
            <person name="de Groot N.N."/>
        </authorList>
    </citation>
    <scope>NUCLEOTIDE SEQUENCE [LARGE SCALE GENOMIC DNA]</scope>
    <source>
        <strain evidence="1 2">CPCC 100156</strain>
    </source>
</reference>
<dbReference type="Gene3D" id="3.40.190.150">
    <property type="entry name" value="Bordetella uptake gene, domain 1"/>
    <property type="match status" value="1"/>
</dbReference>
<proteinExistence type="predicted"/>
<dbReference type="AlphaFoldDB" id="A0A1G7BBQ8"/>
<dbReference type="EMBL" id="FMZX01000024">
    <property type="protein sequence ID" value="SDE23756.1"/>
    <property type="molecule type" value="Genomic_DNA"/>
</dbReference>
<name>A0A1G7BBQ8_9PROT</name>
<accession>A0A1G7BBQ8</accession>
<sequence length="64" mass="7064">MPGETTEALSAAFVSAMEHRNIRDRAEELGFSLNPSPAGNFAQLIRDQHVIYGRVIREVGLPVQ</sequence>
<evidence type="ECO:0000313" key="1">
    <source>
        <dbReference type="EMBL" id="SDE23756.1"/>
    </source>
</evidence>
<keyword evidence="2" id="KW-1185">Reference proteome</keyword>
<dbReference type="InterPro" id="IPR042100">
    <property type="entry name" value="Bug_dom1"/>
</dbReference>